<dbReference type="CDD" id="cd05829">
    <property type="entry name" value="Sortase_F"/>
    <property type="match status" value="1"/>
</dbReference>
<dbReference type="InterPro" id="IPR042001">
    <property type="entry name" value="Sortase_F"/>
</dbReference>
<dbReference type="Proteomes" id="UP000177215">
    <property type="component" value="Unassembled WGS sequence"/>
</dbReference>
<sequence>MKRRWLTLFVALATIFGTVIFATTSVETFWYTSDTEVIPPIEEIETREVLPGDHPAGLRIPALGIDAHVQEVGVNTLGNMAAPNNFTDVGWYKYGTPPGFVGSAVITGHVDNALALPGVFKHLDELKIGDDMYIEKKDGTELHFKVTEIQKYPYTSVPLSTLFSRRDLPRLNLITCGGTWVPGERSYDERLVVYTELVR</sequence>
<reference evidence="2 3" key="1">
    <citation type="journal article" date="2016" name="Nat. Commun.">
        <title>Thousands of microbial genomes shed light on interconnected biogeochemical processes in an aquifer system.</title>
        <authorList>
            <person name="Anantharaman K."/>
            <person name="Brown C.T."/>
            <person name="Hug L.A."/>
            <person name="Sharon I."/>
            <person name="Castelle C.J."/>
            <person name="Probst A.J."/>
            <person name="Thomas B.C."/>
            <person name="Singh A."/>
            <person name="Wilkins M.J."/>
            <person name="Karaoz U."/>
            <person name="Brodie E.L."/>
            <person name="Williams K.H."/>
            <person name="Hubbard S.S."/>
            <person name="Banfield J.F."/>
        </authorList>
    </citation>
    <scope>NUCLEOTIDE SEQUENCE [LARGE SCALE GENOMIC DNA]</scope>
</reference>
<protein>
    <recommendedName>
        <fullName evidence="4">Sortase</fullName>
    </recommendedName>
</protein>
<dbReference type="InterPro" id="IPR005754">
    <property type="entry name" value="Sortase"/>
</dbReference>
<name>A0A1F6ESQ1_9BACT</name>
<dbReference type="Pfam" id="PF04203">
    <property type="entry name" value="Sortase"/>
    <property type="match status" value="1"/>
</dbReference>
<dbReference type="STRING" id="1798515.A3B35_00335"/>
<organism evidence="2 3">
    <name type="scientific">Candidatus Kaiserbacteria bacterium RIFCSPLOWO2_01_FULL_54_24</name>
    <dbReference type="NCBI Taxonomy" id="1798515"/>
    <lineage>
        <taxon>Bacteria</taxon>
        <taxon>Candidatus Kaiseribacteriota</taxon>
    </lineage>
</organism>
<accession>A0A1F6ESQ1</accession>
<keyword evidence="1" id="KW-0378">Hydrolase</keyword>
<dbReference type="Gene3D" id="2.40.260.10">
    <property type="entry name" value="Sortase"/>
    <property type="match status" value="1"/>
</dbReference>
<evidence type="ECO:0000256" key="1">
    <source>
        <dbReference type="ARBA" id="ARBA00022801"/>
    </source>
</evidence>
<dbReference type="SUPFAM" id="SSF63817">
    <property type="entry name" value="Sortase"/>
    <property type="match status" value="1"/>
</dbReference>
<dbReference type="AlphaFoldDB" id="A0A1F6ESQ1"/>
<evidence type="ECO:0008006" key="4">
    <source>
        <dbReference type="Google" id="ProtNLM"/>
    </source>
</evidence>
<evidence type="ECO:0000313" key="2">
    <source>
        <dbReference type="EMBL" id="OGG76676.1"/>
    </source>
</evidence>
<proteinExistence type="predicted"/>
<dbReference type="GO" id="GO:0016787">
    <property type="term" value="F:hydrolase activity"/>
    <property type="evidence" value="ECO:0007669"/>
    <property type="project" value="UniProtKB-KW"/>
</dbReference>
<comment type="caution">
    <text evidence="2">The sequence shown here is derived from an EMBL/GenBank/DDBJ whole genome shotgun (WGS) entry which is preliminary data.</text>
</comment>
<dbReference type="EMBL" id="MFMC01000047">
    <property type="protein sequence ID" value="OGG76676.1"/>
    <property type="molecule type" value="Genomic_DNA"/>
</dbReference>
<dbReference type="InterPro" id="IPR023365">
    <property type="entry name" value="Sortase_dom-sf"/>
</dbReference>
<evidence type="ECO:0000313" key="3">
    <source>
        <dbReference type="Proteomes" id="UP000177215"/>
    </source>
</evidence>
<gene>
    <name evidence="2" type="ORF">A3B35_00335</name>
</gene>